<dbReference type="EMBL" id="QVXO01000071">
    <property type="protein sequence ID" value="RPJ88271.1"/>
    <property type="molecule type" value="Genomic_DNA"/>
</dbReference>
<name>A0A424W505_ALCXX</name>
<dbReference type="InterPro" id="IPR014915">
    <property type="entry name" value="Phage_TLS_TfmB"/>
</dbReference>
<dbReference type="Proteomes" id="UP000285324">
    <property type="component" value="Unassembled WGS sequence"/>
</dbReference>
<comment type="caution">
    <text evidence="2">The sequence shown here is derived from an EMBL/GenBank/DDBJ whole genome shotgun (WGS) entry which is preliminary data.</text>
</comment>
<sequence length="284" mass="30955">MLTTTCPGSPGHFAFGALYVLRRHQAPGRCLPYLPRRQRHEWRPAGNQLRRSVSPAHAGAVGRSDRRYGQQGARHPEFAPPPAARWLPGSRVSLLERPRVRASKAGQLAGREGCGGGLRPLQPGIAAGGDYRLAGADRSAVQRLLCRAPGRTEKKLIEAARRWAGAGAPQAGGFDTDDQVLAALRAAGAPAEVLDAARPASASDDEAFEVWPENLPTFEAFIALSHCWTWVAPAMGRPVRVGIPSAEIESTLRLLRVKRRVRREMFIELRAMERAALEVFESNE</sequence>
<reference evidence="2 3" key="1">
    <citation type="submission" date="2018-08" db="EMBL/GenBank/DDBJ databases">
        <title>Achromobacter xylosoxidans Genome sequencing and assembly.</title>
        <authorList>
            <person name="Wang R."/>
            <person name="Rensing C."/>
            <person name="Li Y."/>
        </authorList>
    </citation>
    <scope>NUCLEOTIDE SEQUENCE [LARGE SCALE GENOMIC DNA]</scope>
    <source>
        <strain evidence="2 3">GD003A</strain>
    </source>
</reference>
<dbReference type="AlphaFoldDB" id="A0A424W505"/>
<protein>
    <recommendedName>
        <fullName evidence="4">DUF1799 domain-containing protein</fullName>
    </recommendedName>
</protein>
<evidence type="ECO:0000313" key="2">
    <source>
        <dbReference type="EMBL" id="RPJ88271.1"/>
    </source>
</evidence>
<organism evidence="2 3">
    <name type="scientific">Alcaligenes xylosoxydans xylosoxydans</name>
    <name type="common">Achromobacter xylosoxidans</name>
    <dbReference type="NCBI Taxonomy" id="85698"/>
    <lineage>
        <taxon>Bacteria</taxon>
        <taxon>Pseudomonadati</taxon>
        <taxon>Pseudomonadota</taxon>
        <taxon>Betaproteobacteria</taxon>
        <taxon>Burkholderiales</taxon>
        <taxon>Alcaligenaceae</taxon>
        <taxon>Achromobacter</taxon>
    </lineage>
</organism>
<evidence type="ECO:0000313" key="3">
    <source>
        <dbReference type="Proteomes" id="UP000285324"/>
    </source>
</evidence>
<dbReference type="OrthoDB" id="6169380at2"/>
<feature type="region of interest" description="Disordered" evidence="1">
    <location>
        <begin position="45"/>
        <end position="81"/>
    </location>
</feature>
<proteinExistence type="predicted"/>
<evidence type="ECO:0008006" key="4">
    <source>
        <dbReference type="Google" id="ProtNLM"/>
    </source>
</evidence>
<evidence type="ECO:0000256" key="1">
    <source>
        <dbReference type="SAM" id="MobiDB-lite"/>
    </source>
</evidence>
<dbReference type="Pfam" id="PF08809">
    <property type="entry name" value="DUF1799"/>
    <property type="match status" value="1"/>
</dbReference>
<accession>A0A424W505</accession>
<gene>
    <name evidence="2" type="ORF">DY367_28710</name>
</gene>